<dbReference type="SUPFAM" id="SSF55874">
    <property type="entry name" value="ATPase domain of HSP90 chaperone/DNA topoisomerase II/histidine kinase"/>
    <property type="match status" value="1"/>
</dbReference>
<feature type="domain" description="Signal transduction histidine kinase internal region" evidence="2">
    <location>
        <begin position="142"/>
        <end position="220"/>
    </location>
</feature>
<sequence>MHSIKQKPSSPNLPNFTQLGVLFRIGITLVFFGALHELIISNSVTDFVTRFSVMVSSFSPIVLTILLGLYFLSKPLSNRPYWFSSMVVVLWCELCAVTWLWLSNALVFDLQKTWLLTPSIVIFLLYYFRVRELALSPAITEARLQALQARIRPHFLFNSLNAVLVLIRIDPRKAERVLENFAELFRVLMADNRQLVPLAKELELAKQYLEIEQVRLGDRLQLEWHVSKMPGDAMIPPLVLQPLLENAVYHGIERSVGVGNIGVNIYYKGNEVFIQIRNSHRVSESAPHEGNKMALANIRERLMLHFDMEAEISAQPGHDYFQVMIRMPYQKEAK</sequence>
<comment type="caution">
    <text evidence="3">The sequence shown here is derived from an EMBL/GenBank/DDBJ whole genome shotgun (WGS) entry which is preliminary data.</text>
</comment>
<keyword evidence="3" id="KW-0418">Kinase</keyword>
<dbReference type="PANTHER" id="PTHR34220:SF7">
    <property type="entry name" value="SENSOR HISTIDINE KINASE YPDA"/>
    <property type="match status" value="1"/>
</dbReference>
<dbReference type="GO" id="GO:0016301">
    <property type="term" value="F:kinase activity"/>
    <property type="evidence" value="ECO:0007669"/>
    <property type="project" value="UniProtKB-KW"/>
</dbReference>
<dbReference type="InterPro" id="IPR036890">
    <property type="entry name" value="HATPase_C_sf"/>
</dbReference>
<keyword evidence="4" id="KW-1185">Reference proteome</keyword>
<dbReference type="EMBL" id="JAJBZT010000002">
    <property type="protein sequence ID" value="MCB6182751.1"/>
    <property type="molecule type" value="Genomic_DNA"/>
</dbReference>
<dbReference type="InterPro" id="IPR050640">
    <property type="entry name" value="Bact_2-comp_sensor_kinase"/>
</dbReference>
<evidence type="ECO:0000313" key="4">
    <source>
        <dbReference type="Proteomes" id="UP001165395"/>
    </source>
</evidence>
<evidence type="ECO:0000313" key="3">
    <source>
        <dbReference type="EMBL" id="MCB6182751.1"/>
    </source>
</evidence>
<feature type="transmembrane region" description="Helical" evidence="1">
    <location>
        <begin position="51"/>
        <end position="72"/>
    </location>
</feature>
<feature type="transmembrane region" description="Helical" evidence="1">
    <location>
        <begin position="81"/>
        <end position="102"/>
    </location>
</feature>
<dbReference type="PANTHER" id="PTHR34220">
    <property type="entry name" value="SENSOR HISTIDINE KINASE YPDA"/>
    <property type="match status" value="1"/>
</dbReference>
<dbReference type="Pfam" id="PF06580">
    <property type="entry name" value="His_kinase"/>
    <property type="match status" value="1"/>
</dbReference>
<dbReference type="Gene3D" id="3.30.565.10">
    <property type="entry name" value="Histidine kinase-like ATPase, C-terminal domain"/>
    <property type="match status" value="1"/>
</dbReference>
<keyword evidence="1" id="KW-1133">Transmembrane helix</keyword>
<feature type="transmembrane region" description="Helical" evidence="1">
    <location>
        <begin position="114"/>
        <end position="130"/>
    </location>
</feature>
<accession>A0ABS8D3J4</accession>
<keyword evidence="1" id="KW-0472">Membrane</keyword>
<proteinExistence type="predicted"/>
<dbReference type="Proteomes" id="UP001165395">
    <property type="component" value="Unassembled WGS sequence"/>
</dbReference>
<dbReference type="InterPro" id="IPR010559">
    <property type="entry name" value="Sig_transdc_His_kin_internal"/>
</dbReference>
<evidence type="ECO:0000256" key="1">
    <source>
        <dbReference type="SAM" id="Phobius"/>
    </source>
</evidence>
<feature type="transmembrane region" description="Helical" evidence="1">
    <location>
        <begin position="21"/>
        <end position="39"/>
    </location>
</feature>
<reference evidence="3" key="1">
    <citation type="submission" date="2021-10" db="EMBL/GenBank/DDBJ databases">
        <title>The complete genome sequence of Leeia sp. TBRC 13508.</title>
        <authorList>
            <person name="Charoenyingcharoen P."/>
            <person name="Yukphan P."/>
        </authorList>
    </citation>
    <scope>NUCLEOTIDE SEQUENCE</scope>
    <source>
        <strain evidence="3">TBRC 13508</strain>
    </source>
</reference>
<keyword evidence="1" id="KW-0812">Transmembrane</keyword>
<name>A0ABS8D3J4_9NEIS</name>
<dbReference type="RefSeq" id="WP_227178801.1">
    <property type="nucleotide sequence ID" value="NZ_JAJBZT010000002.1"/>
</dbReference>
<protein>
    <submittedName>
        <fullName evidence="3">Histidine kinase</fullName>
    </submittedName>
</protein>
<keyword evidence="3" id="KW-0808">Transferase</keyword>
<gene>
    <name evidence="3" type="ORF">LIN78_04175</name>
</gene>
<organism evidence="3 4">
    <name type="scientific">Leeia speluncae</name>
    <dbReference type="NCBI Taxonomy" id="2884804"/>
    <lineage>
        <taxon>Bacteria</taxon>
        <taxon>Pseudomonadati</taxon>
        <taxon>Pseudomonadota</taxon>
        <taxon>Betaproteobacteria</taxon>
        <taxon>Neisseriales</taxon>
        <taxon>Leeiaceae</taxon>
        <taxon>Leeia</taxon>
    </lineage>
</organism>
<evidence type="ECO:0000259" key="2">
    <source>
        <dbReference type="Pfam" id="PF06580"/>
    </source>
</evidence>